<feature type="region of interest" description="Disordered" evidence="1">
    <location>
        <begin position="147"/>
        <end position="189"/>
    </location>
</feature>
<evidence type="ECO:0000313" key="2">
    <source>
        <dbReference type="EMBL" id="ETL79881.1"/>
    </source>
</evidence>
<organism evidence="2">
    <name type="scientific">Phytophthora nicotianae</name>
    <name type="common">Potato buckeye rot agent</name>
    <name type="synonym">Phytophthora parasitica</name>
    <dbReference type="NCBI Taxonomy" id="4792"/>
    <lineage>
        <taxon>Eukaryota</taxon>
        <taxon>Sar</taxon>
        <taxon>Stramenopiles</taxon>
        <taxon>Oomycota</taxon>
        <taxon>Peronosporomycetes</taxon>
        <taxon>Peronosporales</taxon>
        <taxon>Peronosporaceae</taxon>
        <taxon>Phytophthora</taxon>
    </lineage>
</organism>
<name>W2K3X6_PHYNI</name>
<accession>W2K3X6</accession>
<dbReference type="VEuPathDB" id="FungiDB:PPTG_05718"/>
<sequence>MTSRSLPEVTPCVLFKRIVPQLRKKGWQITRGRGLEEGDRIYRPNCKTKGKLAKRDEDYFLCYDGYKANRALVDYVFVNGIILKNLLFGELLVLYFMLHWPNYRHLTPEEIWMPHELSSEDESSDVTEHLKENLSQEANEAMIHHCTDPQPKKKRNVERVNTGGKKKATHTAEKRPVKRQKKSSKQQCSAHLLPQQPLGIEAEGAIGADARPADTKRARVAGEFGVDLLLYAKLRMLDFVTMVNRRWRALKDLEVLEPLNGNLTTKTQIEEAQASVMESIKTVMADIRASQLDLNCEVADVVEWVKANSSHSVAVDIRAAYPTHLKLGLSERFGVLCLRELVDEIKRYMQEFVIAVRRSRRALCGKSTTFRTQVTTPTERATRCEEFTRSIADLLNDLSEGMNETVTLFEIRAACAEATVYDSEKTDTDDES</sequence>
<dbReference type="EMBL" id="KI682905">
    <property type="protein sequence ID" value="ETL79881.1"/>
    <property type="molecule type" value="Genomic_DNA"/>
</dbReference>
<evidence type="ECO:0000256" key="1">
    <source>
        <dbReference type="SAM" id="MobiDB-lite"/>
    </source>
</evidence>
<dbReference type="AlphaFoldDB" id="W2K3X6"/>
<protein>
    <submittedName>
        <fullName evidence="2">Uncharacterized protein</fullName>
    </submittedName>
</protein>
<gene>
    <name evidence="2" type="ORF">L917_19562</name>
</gene>
<dbReference type="Proteomes" id="UP000054423">
    <property type="component" value="Unassembled WGS sequence"/>
</dbReference>
<dbReference type="OrthoDB" id="143033at2759"/>
<reference evidence="2" key="1">
    <citation type="submission" date="2013-11" db="EMBL/GenBank/DDBJ databases">
        <title>The Genome Sequence of Phytophthora parasitica CHvinca01.</title>
        <authorList>
            <consortium name="The Broad Institute Genomics Platform"/>
            <person name="Russ C."/>
            <person name="Tyler B."/>
            <person name="Panabieres F."/>
            <person name="Shan W."/>
            <person name="Tripathy S."/>
            <person name="Grunwald N."/>
            <person name="Machado M."/>
            <person name="Johnson C.S."/>
            <person name="Arredondo F."/>
            <person name="Hong C."/>
            <person name="Coffey M."/>
            <person name="Young S.K."/>
            <person name="Zeng Q."/>
            <person name="Gargeya S."/>
            <person name="Fitzgerald M."/>
            <person name="Abouelleil A."/>
            <person name="Alvarado L."/>
            <person name="Chapman S.B."/>
            <person name="Gainer-Dewar J."/>
            <person name="Goldberg J."/>
            <person name="Griggs A."/>
            <person name="Gujja S."/>
            <person name="Hansen M."/>
            <person name="Howarth C."/>
            <person name="Imamovic A."/>
            <person name="Ireland A."/>
            <person name="Larimer J."/>
            <person name="McCowan C."/>
            <person name="Murphy C."/>
            <person name="Pearson M."/>
            <person name="Poon T.W."/>
            <person name="Priest M."/>
            <person name="Roberts A."/>
            <person name="Saif S."/>
            <person name="Shea T."/>
            <person name="Sykes S."/>
            <person name="Wortman J."/>
            <person name="Nusbaum C."/>
            <person name="Birren B."/>
        </authorList>
    </citation>
    <scope>NUCLEOTIDE SEQUENCE [LARGE SCALE GENOMIC DNA]</scope>
    <source>
        <strain evidence="2">CHvinca01</strain>
    </source>
</reference>
<proteinExistence type="predicted"/>